<organism evidence="1 2">
    <name type="scientific">Prochlorococcus marinus (strain MIT 9303)</name>
    <dbReference type="NCBI Taxonomy" id="59922"/>
    <lineage>
        <taxon>Bacteria</taxon>
        <taxon>Bacillati</taxon>
        <taxon>Cyanobacteriota</taxon>
        <taxon>Cyanophyceae</taxon>
        <taxon>Synechococcales</taxon>
        <taxon>Prochlorococcaceae</taxon>
        <taxon>Prochlorococcus</taxon>
    </lineage>
</organism>
<dbReference type="SUPFAM" id="SSF53335">
    <property type="entry name" value="S-adenosyl-L-methionine-dependent methyltransferases"/>
    <property type="match status" value="1"/>
</dbReference>
<dbReference type="Proteomes" id="UP000002274">
    <property type="component" value="Chromosome"/>
</dbReference>
<evidence type="ECO:0008006" key="3">
    <source>
        <dbReference type="Google" id="ProtNLM"/>
    </source>
</evidence>
<dbReference type="STRING" id="59922.P9303_27931"/>
<gene>
    <name evidence="1" type="ordered locus">P9303_27931</name>
</gene>
<dbReference type="PANTHER" id="PTHR20974:SF0">
    <property type="entry name" value="UPF0585 PROTEIN CG18661"/>
    <property type="match status" value="1"/>
</dbReference>
<dbReference type="HOGENOM" id="CLU_067698_2_0_3"/>
<reference evidence="1 2" key="1">
    <citation type="journal article" date="2007" name="PLoS Genet.">
        <title>Patterns and implications of gene gain and loss in the evolution of Prochlorococcus.</title>
        <authorList>
            <person name="Kettler G.C."/>
            <person name="Martiny A.C."/>
            <person name="Huang K."/>
            <person name="Zucker J."/>
            <person name="Coleman M.L."/>
            <person name="Rodrigue S."/>
            <person name="Chen F."/>
            <person name="Lapidus A."/>
            <person name="Ferriera S."/>
            <person name="Johnson J."/>
            <person name="Steglich C."/>
            <person name="Church G.M."/>
            <person name="Richardson P."/>
            <person name="Chisholm S.W."/>
        </authorList>
    </citation>
    <scope>NUCLEOTIDE SEQUENCE [LARGE SCALE GENOMIC DNA]</scope>
    <source>
        <strain evidence="1 2">MIT 9303</strain>
    </source>
</reference>
<dbReference type="InterPro" id="IPR029063">
    <property type="entry name" value="SAM-dependent_MTases_sf"/>
</dbReference>
<dbReference type="BioCyc" id="PMAR59922:G1G80-2451-MONOMER"/>
<proteinExistence type="predicted"/>
<accession>A2CDG3</accession>
<dbReference type="RefSeq" id="WP_011827365.1">
    <property type="nucleotide sequence ID" value="NC_008820.1"/>
</dbReference>
<dbReference type="KEGG" id="pmf:P9303_27931"/>
<name>A2CDG3_PROM3</name>
<sequence length="214" mass="24103">MNERVDAYQDRLHFAATERNRDAIAAVLSKVLPSDGRVLELASGSGEHAVAFQKLFPKLIWHCSDIDPMHLRSINAWIHFEQLAQTMPPPLKIDVNARPWQLPDGLTDHLCGVICINMIHISPWKCCESLVQEAAQLLGNSAPLILYGPYKRNGLHTSESNARFDDYLRQQDPSWGVRELEDVERLGVSSGLLLNEVIEMPANNLSLIFTPRRS</sequence>
<dbReference type="AlphaFoldDB" id="A2CDG3"/>
<evidence type="ECO:0000313" key="2">
    <source>
        <dbReference type="Proteomes" id="UP000002274"/>
    </source>
</evidence>
<dbReference type="EMBL" id="CP000554">
    <property type="protein sequence ID" value="ABM79523.1"/>
    <property type="molecule type" value="Genomic_DNA"/>
</dbReference>
<dbReference type="InterPro" id="IPR010342">
    <property type="entry name" value="DUF938"/>
</dbReference>
<dbReference type="Gene3D" id="3.40.50.150">
    <property type="entry name" value="Vaccinia Virus protein VP39"/>
    <property type="match status" value="1"/>
</dbReference>
<dbReference type="PANTHER" id="PTHR20974">
    <property type="entry name" value="UPF0585 PROTEIN CG18661"/>
    <property type="match status" value="1"/>
</dbReference>
<dbReference type="Pfam" id="PF06080">
    <property type="entry name" value="DUF938"/>
    <property type="match status" value="1"/>
</dbReference>
<evidence type="ECO:0000313" key="1">
    <source>
        <dbReference type="EMBL" id="ABM79523.1"/>
    </source>
</evidence>
<protein>
    <recommendedName>
        <fullName evidence="3">SAM-dependent methyltransferase</fullName>
    </recommendedName>
</protein>